<accession>A0A369JH25</accession>
<evidence type="ECO:0000313" key="3">
    <source>
        <dbReference type="Proteomes" id="UP000076154"/>
    </source>
</evidence>
<reference evidence="2" key="1">
    <citation type="submission" date="2018-04" db="EMBL/GenBank/DDBJ databases">
        <title>Whole genome sequencing of Hypsizygus marmoreus.</title>
        <authorList>
            <person name="Choi I.-G."/>
            <person name="Min B."/>
            <person name="Kim J.-G."/>
            <person name="Kim S."/>
            <person name="Oh Y.-L."/>
            <person name="Kong W.-S."/>
            <person name="Park H."/>
            <person name="Jeong J."/>
            <person name="Song E.-S."/>
        </authorList>
    </citation>
    <scope>NUCLEOTIDE SEQUENCE [LARGE SCALE GENOMIC DNA]</scope>
    <source>
        <strain evidence="2">51987-8</strain>
    </source>
</reference>
<feature type="compositionally biased region" description="Polar residues" evidence="1">
    <location>
        <begin position="116"/>
        <end position="126"/>
    </location>
</feature>
<gene>
    <name evidence="2" type="ORF">Hypma_000431</name>
</gene>
<dbReference type="AlphaFoldDB" id="A0A369JH25"/>
<feature type="compositionally biased region" description="Polar residues" evidence="1">
    <location>
        <begin position="144"/>
        <end position="153"/>
    </location>
</feature>
<dbReference type="OrthoDB" id="3202607at2759"/>
<comment type="caution">
    <text evidence="2">The sequence shown here is derived from an EMBL/GenBank/DDBJ whole genome shotgun (WGS) entry which is preliminary data.</text>
</comment>
<sequence length="542" mass="60257">MKSFFNSTEHVVKSEFGSPGYIQVYIRRVRMGLDMVGDESSIVGVATRISLAPFLHQAICAEFERHENGEGDNEGLPLSTSPDATTPSRPICKLPQRISTRSATRSATPKPVSPACITSSNSHSTLPSPPKSRNLPSPLKSCTRHSIPSTSQTPAPPEPRPRTLARTQEVARNKLKSKNRRSVQRCRTRLRHTPSFQLPSRTYQSGSSSFGAAVFKARSPFLRAVVWIGKLLKRVHRMPSLEDLKDQGFKLFAWDGITPHALTDKEGRIITYFAGVPKGDTSWPAVTSGADKFMGDMRLRGHEQSAFTAEQLTGRRGDFVALACGVSHGGGQTLPGNLVHKKAERREILDLLLETGYRANCRIPVIYVALVQYQFVAHQHLPTVLQGIRGIQDESRCPLCPRQNTTCQLFEQHFSATTFNLGPITITLEHTDHGNVAYGLCALTALGDYDQIWWPFDLVRSRPSYSGMVTVVFKMARLVVSQPILCRRTVSMGQGDKDISKSQKRKFDGDNDERTKEALGLFSTLTDLAADQRSVFSRYYLR</sequence>
<protein>
    <submittedName>
        <fullName evidence="2">Uncharacterized protein</fullName>
    </submittedName>
</protein>
<evidence type="ECO:0000256" key="1">
    <source>
        <dbReference type="SAM" id="MobiDB-lite"/>
    </source>
</evidence>
<dbReference type="EMBL" id="LUEZ02000106">
    <property type="protein sequence ID" value="RDB18126.1"/>
    <property type="molecule type" value="Genomic_DNA"/>
</dbReference>
<dbReference type="Proteomes" id="UP000076154">
    <property type="component" value="Unassembled WGS sequence"/>
</dbReference>
<evidence type="ECO:0000313" key="2">
    <source>
        <dbReference type="EMBL" id="RDB18126.1"/>
    </source>
</evidence>
<name>A0A369JH25_HYPMA</name>
<feature type="compositionally biased region" description="Polar residues" evidence="1">
    <location>
        <begin position="78"/>
        <end position="88"/>
    </location>
</feature>
<organism evidence="2 3">
    <name type="scientific">Hypsizygus marmoreus</name>
    <name type="common">White beech mushroom</name>
    <name type="synonym">Agaricus marmoreus</name>
    <dbReference type="NCBI Taxonomy" id="39966"/>
    <lineage>
        <taxon>Eukaryota</taxon>
        <taxon>Fungi</taxon>
        <taxon>Dikarya</taxon>
        <taxon>Basidiomycota</taxon>
        <taxon>Agaricomycotina</taxon>
        <taxon>Agaricomycetes</taxon>
        <taxon>Agaricomycetidae</taxon>
        <taxon>Agaricales</taxon>
        <taxon>Tricholomatineae</taxon>
        <taxon>Lyophyllaceae</taxon>
        <taxon>Hypsizygus</taxon>
    </lineage>
</organism>
<dbReference type="InParanoid" id="A0A369JH25"/>
<feature type="region of interest" description="Disordered" evidence="1">
    <location>
        <begin position="67"/>
        <end position="165"/>
    </location>
</feature>
<keyword evidence="3" id="KW-1185">Reference proteome</keyword>
<proteinExistence type="predicted"/>
<feature type="compositionally biased region" description="Polar residues" evidence="1">
    <location>
        <begin position="97"/>
        <end position="107"/>
    </location>
</feature>